<evidence type="ECO:0000313" key="2">
    <source>
        <dbReference type="EMBL" id="VYU25709.1"/>
    </source>
</evidence>
<organism evidence="2">
    <name type="scientific">Veillonella dispar</name>
    <dbReference type="NCBI Taxonomy" id="39778"/>
    <lineage>
        <taxon>Bacteria</taxon>
        <taxon>Bacillati</taxon>
        <taxon>Bacillota</taxon>
        <taxon>Negativicutes</taxon>
        <taxon>Veillonellales</taxon>
        <taxon>Veillonellaceae</taxon>
        <taxon>Veillonella</taxon>
    </lineage>
</organism>
<feature type="transmembrane region" description="Helical" evidence="1">
    <location>
        <begin position="20"/>
        <end position="38"/>
    </location>
</feature>
<feature type="transmembrane region" description="Helical" evidence="1">
    <location>
        <begin position="59"/>
        <end position="77"/>
    </location>
</feature>
<dbReference type="AlphaFoldDB" id="A0A6N3DF31"/>
<evidence type="ECO:0000256" key="1">
    <source>
        <dbReference type="SAM" id="Phobius"/>
    </source>
</evidence>
<dbReference type="RefSeq" id="WP_156719951.1">
    <property type="nucleotide sequence ID" value="NZ_CACRUF010000052.1"/>
</dbReference>
<sequence>MEFFDSLVNLYNTNYEVKDTIQAIGLTIAFLCIPELIGNHDSIESFTPAKPIVRRVVRIILSILLIFAIFTLLGLLMDNGLL</sequence>
<keyword evidence="1" id="KW-0472">Membrane</keyword>
<name>A0A6N3DF31_9FIRM</name>
<keyword evidence="1" id="KW-0812">Transmembrane</keyword>
<protein>
    <submittedName>
        <fullName evidence="2">Uncharacterized protein</fullName>
    </submittedName>
</protein>
<proteinExistence type="predicted"/>
<reference evidence="2" key="1">
    <citation type="submission" date="2019-11" db="EMBL/GenBank/DDBJ databases">
        <authorList>
            <person name="Feng L."/>
        </authorList>
    </citation>
    <scope>NUCLEOTIDE SEQUENCE</scope>
    <source>
        <strain evidence="2">VdisparLFYP95</strain>
    </source>
</reference>
<keyword evidence="1" id="KW-1133">Transmembrane helix</keyword>
<dbReference type="EMBL" id="CACRUF010000052">
    <property type="protein sequence ID" value="VYU25709.1"/>
    <property type="molecule type" value="Genomic_DNA"/>
</dbReference>
<accession>A0A6N3DF31</accession>
<gene>
    <name evidence="2" type="ORF">VDLFYP95_01918</name>
</gene>